<dbReference type="EMBL" id="JAHZST010000019">
    <property type="protein sequence ID" value="MBW8185970.1"/>
    <property type="molecule type" value="Genomic_DNA"/>
</dbReference>
<evidence type="ECO:0000256" key="2">
    <source>
        <dbReference type="SAM" id="Phobius"/>
    </source>
</evidence>
<accession>A0ABS7E8H4</accession>
<feature type="region of interest" description="Disordered" evidence="1">
    <location>
        <begin position="90"/>
        <end position="113"/>
    </location>
</feature>
<evidence type="ECO:0000256" key="1">
    <source>
        <dbReference type="SAM" id="MobiDB-lite"/>
    </source>
</evidence>
<feature type="region of interest" description="Disordered" evidence="1">
    <location>
        <begin position="1"/>
        <end position="21"/>
    </location>
</feature>
<dbReference type="Proteomes" id="UP001195963">
    <property type="component" value="Unassembled WGS sequence"/>
</dbReference>
<feature type="transmembrane region" description="Helical" evidence="2">
    <location>
        <begin position="58"/>
        <end position="81"/>
    </location>
</feature>
<protein>
    <recommendedName>
        <fullName evidence="5">DUF4342 domain-containing protein</fullName>
    </recommendedName>
</protein>
<evidence type="ECO:0000313" key="3">
    <source>
        <dbReference type="EMBL" id="MBW8185970.1"/>
    </source>
</evidence>
<proteinExistence type="predicted"/>
<evidence type="ECO:0008006" key="5">
    <source>
        <dbReference type="Google" id="ProtNLM"/>
    </source>
</evidence>
<feature type="compositionally biased region" description="Polar residues" evidence="1">
    <location>
        <begin position="1"/>
        <end position="12"/>
    </location>
</feature>
<organism evidence="3 4">
    <name type="scientific">Shewanella nanhaiensis</name>
    <dbReference type="NCBI Taxonomy" id="2864872"/>
    <lineage>
        <taxon>Bacteria</taxon>
        <taxon>Pseudomonadati</taxon>
        <taxon>Pseudomonadota</taxon>
        <taxon>Gammaproteobacteria</taxon>
        <taxon>Alteromonadales</taxon>
        <taxon>Shewanellaceae</taxon>
        <taxon>Shewanella</taxon>
    </lineage>
</organism>
<reference evidence="3 4" key="1">
    <citation type="submission" date="2021-07" db="EMBL/GenBank/DDBJ databases">
        <title>Shewanella sp. nov, isolated from SCS.</title>
        <authorList>
            <person name="Cao W.R."/>
        </authorList>
    </citation>
    <scope>NUCLEOTIDE SEQUENCE [LARGE SCALE GENOMIC DNA]</scope>
    <source>
        <strain evidence="3 4">NR704-98</strain>
    </source>
</reference>
<keyword evidence="2" id="KW-1133">Transmembrane helix</keyword>
<dbReference type="RefSeq" id="WP_220111318.1">
    <property type="nucleotide sequence ID" value="NZ_JAHZST010000019.1"/>
</dbReference>
<comment type="caution">
    <text evidence="3">The sequence shown here is derived from an EMBL/GenBank/DDBJ whole genome shotgun (WGS) entry which is preliminary data.</text>
</comment>
<sequence>MTESAGSNANQETESDTKRATSWSDCINKSKLWSSKIRLGLKTVCENGPKALVGVVSFSLFFMLGLVTLGVSLLAGVAAVIMMKWQQHNEETPPNNVAEPATEEQENVPVVAL</sequence>
<evidence type="ECO:0000313" key="4">
    <source>
        <dbReference type="Proteomes" id="UP001195963"/>
    </source>
</evidence>
<gene>
    <name evidence="3" type="ORF">K0625_20255</name>
</gene>
<name>A0ABS7E8H4_9GAMM</name>
<keyword evidence="2" id="KW-0472">Membrane</keyword>
<keyword evidence="2" id="KW-0812">Transmembrane</keyword>
<keyword evidence="4" id="KW-1185">Reference proteome</keyword>